<protein>
    <submittedName>
        <fullName evidence="1">Uncharacterized protein</fullName>
    </submittedName>
</protein>
<dbReference type="EMBL" id="MDED01000096">
    <property type="protein sequence ID" value="PPU70454.1"/>
    <property type="molecule type" value="Genomic_DNA"/>
</dbReference>
<dbReference type="Proteomes" id="UP000239561">
    <property type="component" value="Unassembled WGS sequence"/>
</dbReference>
<reference evidence="1 2" key="1">
    <citation type="submission" date="2016-08" db="EMBL/GenBank/DDBJ databases">
        <authorList>
            <person name="Seilhamer J.J."/>
        </authorList>
    </citation>
    <scope>NUCLEOTIDE SEQUENCE [LARGE SCALE GENOMIC DNA]</scope>
    <source>
        <strain evidence="1 2">CFBP2542</strain>
    </source>
</reference>
<proteinExistence type="predicted"/>
<comment type="caution">
    <text evidence="1">The sequence shown here is derived from an EMBL/GenBank/DDBJ whole genome shotgun (WGS) entry which is preliminary data.</text>
</comment>
<organism evidence="1 2">
    <name type="scientific">Xanthomonas cucurbitae</name>
    <dbReference type="NCBI Taxonomy" id="56453"/>
    <lineage>
        <taxon>Bacteria</taxon>
        <taxon>Pseudomonadati</taxon>
        <taxon>Pseudomonadota</taxon>
        <taxon>Gammaproteobacteria</taxon>
        <taxon>Lysobacterales</taxon>
        <taxon>Lysobacteraceae</taxon>
        <taxon>Xanthomonas</taxon>
    </lineage>
</organism>
<name>A0A2S7D9Q3_9XANT</name>
<accession>A0A2S7D9Q3</accession>
<evidence type="ECO:0000313" key="1">
    <source>
        <dbReference type="EMBL" id="PPU70454.1"/>
    </source>
</evidence>
<dbReference type="AlphaFoldDB" id="A0A2S7D9Q3"/>
<sequence>MWRSTVHLLARHSNKENDLQPHDFVALDQARSNLMAALDGKVRFKLNFMHLTPANVGAHGLPDYYKNAYFYDRAIAEDVRCDNSGATAWLKMPRVILWIHTAREIGNHKLGAVQQDLNDLEKLAAFVAQLTGLLHTSRVAMPEGQLQKIFSSLKPEKAGSDWSASARRELGDS</sequence>
<evidence type="ECO:0000313" key="2">
    <source>
        <dbReference type="Proteomes" id="UP000239561"/>
    </source>
</evidence>
<gene>
    <name evidence="1" type="ORF">XcuCFBP2542_18790</name>
</gene>